<comment type="caution">
    <text evidence="2">The sequence shown here is derived from an EMBL/GenBank/DDBJ whole genome shotgun (WGS) entry which is preliminary data.</text>
</comment>
<feature type="transmembrane region" description="Helical" evidence="1">
    <location>
        <begin position="12"/>
        <end position="32"/>
    </location>
</feature>
<name>A0AA90KAW2_9ACTN</name>
<dbReference type="EMBL" id="JABXJJ020000033">
    <property type="protein sequence ID" value="MDI5972567.1"/>
    <property type="molecule type" value="Genomic_DNA"/>
</dbReference>
<keyword evidence="1" id="KW-1133">Transmembrane helix</keyword>
<sequence length="58" mass="6103">MSTFLRLATVAPGLLLATLGMVGVVFLVALGMSLRASTPAERPAIIEALAELLRSHKK</sequence>
<gene>
    <name evidence="2" type="ORF">POF50_025045</name>
</gene>
<protein>
    <submittedName>
        <fullName evidence="2">Uncharacterized protein</fullName>
    </submittedName>
</protein>
<dbReference type="AlphaFoldDB" id="A0AA90KAW2"/>
<evidence type="ECO:0000313" key="2">
    <source>
        <dbReference type="EMBL" id="MDI5972567.1"/>
    </source>
</evidence>
<reference evidence="2" key="1">
    <citation type="submission" date="2023-05" db="EMBL/GenBank/DDBJ databases">
        <title>Streptantibioticus silvisoli sp. nov., acidotolerant actinomycetes 1 from pine litter.</title>
        <authorList>
            <person name="Swiecimska M."/>
            <person name="Golinska P."/>
            <person name="Sangal V."/>
            <person name="Wachnowicz B."/>
            <person name="Goodfellow M."/>
        </authorList>
    </citation>
    <scope>NUCLEOTIDE SEQUENCE</scope>
    <source>
        <strain evidence="2">SL13</strain>
    </source>
</reference>
<proteinExistence type="predicted"/>
<evidence type="ECO:0000256" key="1">
    <source>
        <dbReference type="SAM" id="Phobius"/>
    </source>
</evidence>
<accession>A0AA90KAW2</accession>
<dbReference type="RefSeq" id="WP_271315218.1">
    <property type="nucleotide sequence ID" value="NZ_JABXJJ020000033.1"/>
</dbReference>
<organism evidence="2">
    <name type="scientific">Streptantibioticus silvisoli</name>
    <dbReference type="NCBI Taxonomy" id="2705255"/>
    <lineage>
        <taxon>Bacteria</taxon>
        <taxon>Bacillati</taxon>
        <taxon>Actinomycetota</taxon>
        <taxon>Actinomycetes</taxon>
        <taxon>Kitasatosporales</taxon>
        <taxon>Streptomycetaceae</taxon>
        <taxon>Streptantibioticus</taxon>
    </lineage>
</organism>
<keyword evidence="1" id="KW-0812">Transmembrane</keyword>
<keyword evidence="1" id="KW-0472">Membrane</keyword>